<evidence type="ECO:0000256" key="2">
    <source>
        <dbReference type="ARBA" id="ARBA00023004"/>
    </source>
</evidence>
<dbReference type="EMBL" id="CU633872">
    <property type="protein sequence ID" value="CAP65342.1"/>
    <property type="molecule type" value="Genomic_DNA"/>
</dbReference>
<accession>B2AN01</accession>
<dbReference type="KEGG" id="pan:PODANS72p043"/>
<feature type="region of interest" description="Disordered" evidence="3">
    <location>
        <begin position="469"/>
        <end position="492"/>
    </location>
</feature>
<evidence type="ECO:0000313" key="5">
    <source>
        <dbReference type="EMBL" id="CAP65342.1"/>
    </source>
</evidence>
<keyword evidence="4" id="KW-1133">Transmembrane helix</keyword>
<dbReference type="PANTHER" id="PTHR47435">
    <property type="entry name" value="KELCH REPEAT PROTEIN (AFU_ORTHOLOGUE AFUA_5G12780)"/>
    <property type="match status" value="1"/>
</dbReference>
<dbReference type="VEuPathDB" id="FungiDB:PODANS_6_8530"/>
<sequence length="616" mass="67301">HIISSSKNGKNDAEKTTSSLCLVRLFYLTFAEDIPPTSDFLRRNHAAAIVLGDYLYIDGGEVSHLDNGKNSTDKRASHALNHTLSLPLNISWNNQTVAFNKIPKPPSVPSLNCQAAWRDPSGTAFYIWGGITSYRTQPPPSELWKFTADGYGGGSWNKHEKISSVSLGKHVRTSRGAWTQSKDVGYWLGGYGTANTDTSILPPQSSDGDKNIFLAVLGITLLKMASGELTNSSSVGMGPFGTLWGGSAHHVPLGGGGEQSDGLLVFLGGVTAPVLSYLESPDHRPVEFTNITVYDPLYKKWYSQQTTGAIPTPRYQICVVGVKGDNGTYEIFIYGGISWSSAKTPKTVGEVYVLSLPGFVFFKAPVEQTLGKKRDDHTCVVAGKRQMITIGGYDESLRSPDRYWRDPDPWSNGLGVFDLTEMRWSNEYNAAAEGYKSPAVVKTWYSEGGLESVAWSDNTLKRMFLEPQSTTIPPDQESSTPSDPSTGTSPSPSLEIVVGAVLGGVGGGTLLAAAAFLFYRHHRKRKPKQPRLSSPTETTRTKLYTNRWSKAPLKSCHLAQAPLSFQPTTIIASWVQLMGILSCLMVTRNARASNRVNSRQDKSMGDLFLRTNSHTR</sequence>
<dbReference type="OrthoDB" id="540004at2759"/>
<evidence type="ECO:0000256" key="1">
    <source>
        <dbReference type="ARBA" id="ARBA00022737"/>
    </source>
</evidence>
<keyword evidence="2" id="KW-0408">Iron</keyword>
<reference evidence="5" key="2">
    <citation type="submission" date="2008-07" db="EMBL/GenBank/DDBJ databases">
        <authorList>
            <person name="Genoscope - CEA"/>
        </authorList>
    </citation>
    <scope>NUCLEOTIDE SEQUENCE</scope>
    <source>
        <strain evidence="5">S mat+</strain>
    </source>
</reference>
<dbReference type="Gene3D" id="2.120.10.80">
    <property type="entry name" value="Kelch-type beta propeller"/>
    <property type="match status" value="1"/>
</dbReference>
<evidence type="ECO:0000256" key="4">
    <source>
        <dbReference type="SAM" id="Phobius"/>
    </source>
</evidence>
<reference evidence="5" key="1">
    <citation type="journal article" date="2008" name="Genome Biol.">
        <title>The genome sequence of the model ascomycete fungus Podospora anserina.</title>
        <authorList>
            <person name="Espagne E."/>
            <person name="Lespinet O."/>
            <person name="Malagnac F."/>
            <person name="Da Silva C."/>
            <person name="Jaillon O."/>
            <person name="Porcel B.M."/>
            <person name="Couloux A."/>
            <person name="Aury J.-M."/>
            <person name="Segurens B."/>
            <person name="Poulain J."/>
            <person name="Anthouard V."/>
            <person name="Grossetete S."/>
            <person name="Khalili H."/>
            <person name="Coppin E."/>
            <person name="Dequard-Chablat M."/>
            <person name="Picard M."/>
            <person name="Contamine V."/>
            <person name="Arnaise S."/>
            <person name="Bourdais A."/>
            <person name="Berteaux-Lecellier V."/>
            <person name="Gautheret D."/>
            <person name="de Vries R.P."/>
            <person name="Battaglia E."/>
            <person name="Coutinho P.M."/>
            <person name="Danchin E.G.J."/>
            <person name="Henrissat B."/>
            <person name="El Khoury R."/>
            <person name="Sainsard-Chanet A."/>
            <person name="Boivin A."/>
            <person name="Pinan-Lucarre B."/>
            <person name="Sellem C.H."/>
            <person name="Debuchy R."/>
            <person name="Wincker P."/>
            <person name="Weissenbach J."/>
            <person name="Silar P."/>
        </authorList>
    </citation>
    <scope>NUCLEOTIDE SEQUENCE [LARGE SCALE GENOMIC DNA]</scope>
    <source>
        <strain evidence="5">S mat+</strain>
    </source>
</reference>
<protein>
    <submittedName>
        <fullName evidence="5">Podospora anserina S mat+ genomic DNA chromosome 6, supercontig 4</fullName>
    </submittedName>
</protein>
<dbReference type="InterPro" id="IPR011043">
    <property type="entry name" value="Gal_Oxase/kelch_b-propeller"/>
</dbReference>
<keyword evidence="4" id="KW-0472">Membrane</keyword>
<dbReference type="GO" id="GO:0019760">
    <property type="term" value="P:glucosinolate metabolic process"/>
    <property type="evidence" value="ECO:0007669"/>
    <property type="project" value="UniProtKB-ARBA"/>
</dbReference>
<dbReference type="HOGENOM" id="CLU_012508_3_1_1"/>
<gene>
    <name evidence="5" type="ORF">PODANS_6_8530</name>
</gene>
<dbReference type="GeneID" id="11176359"/>
<proteinExistence type="predicted"/>
<name>B2AN01_PODAN</name>
<dbReference type="RefSeq" id="XP_003437258.1">
    <property type="nucleotide sequence ID" value="XM_003437210.1"/>
</dbReference>
<organism evidence="5">
    <name type="scientific">Podospora anserina (strain S / ATCC MYA-4624 / DSM 980 / FGSC 10383)</name>
    <name type="common">Pleurage anserina</name>
    <dbReference type="NCBI Taxonomy" id="515849"/>
    <lineage>
        <taxon>Eukaryota</taxon>
        <taxon>Fungi</taxon>
        <taxon>Dikarya</taxon>
        <taxon>Ascomycota</taxon>
        <taxon>Pezizomycotina</taxon>
        <taxon>Sordariomycetes</taxon>
        <taxon>Sordariomycetidae</taxon>
        <taxon>Sordariales</taxon>
        <taxon>Podosporaceae</taxon>
        <taxon>Podospora</taxon>
        <taxon>Podospora anserina</taxon>
    </lineage>
</organism>
<feature type="transmembrane region" description="Helical" evidence="4">
    <location>
        <begin position="496"/>
        <end position="519"/>
    </location>
</feature>
<dbReference type="InterPro" id="IPR015915">
    <property type="entry name" value="Kelch-typ_b-propeller"/>
</dbReference>
<keyword evidence="4" id="KW-0812">Transmembrane</keyword>
<feature type="non-terminal residue" evidence="5">
    <location>
        <position position="1"/>
    </location>
</feature>
<dbReference type="PANTHER" id="PTHR47435:SF4">
    <property type="entry name" value="KELCH REPEAT PROTEIN (AFU_ORTHOLOGUE AFUA_5G12780)"/>
    <property type="match status" value="1"/>
</dbReference>
<dbReference type="SUPFAM" id="SSF50965">
    <property type="entry name" value="Galactose oxidase, central domain"/>
    <property type="match status" value="1"/>
</dbReference>
<dbReference type="AlphaFoldDB" id="B2AN01"/>
<evidence type="ECO:0000256" key="3">
    <source>
        <dbReference type="SAM" id="MobiDB-lite"/>
    </source>
</evidence>
<feature type="compositionally biased region" description="Low complexity" evidence="3">
    <location>
        <begin position="478"/>
        <end position="492"/>
    </location>
</feature>
<keyword evidence="1" id="KW-0677">Repeat</keyword>